<accession>A0A1L1PTN4</accession>
<dbReference type="EMBL" id="CCAE010000027">
    <property type="protein sequence ID" value="CDN88675.1"/>
    <property type="molecule type" value="Genomic_DNA"/>
</dbReference>
<organism evidence="2 3">
    <name type="scientific">Hydrogenophaga intermedia</name>
    <dbReference type="NCBI Taxonomy" id="65786"/>
    <lineage>
        <taxon>Bacteria</taxon>
        <taxon>Pseudomonadati</taxon>
        <taxon>Pseudomonadota</taxon>
        <taxon>Betaproteobacteria</taxon>
        <taxon>Burkholderiales</taxon>
        <taxon>Comamonadaceae</taxon>
        <taxon>Hydrogenophaga</taxon>
    </lineage>
</organism>
<dbReference type="AlphaFoldDB" id="A0A1L1PTN4"/>
<evidence type="ECO:0000313" key="2">
    <source>
        <dbReference type="EMBL" id="CDN88675.1"/>
    </source>
</evidence>
<keyword evidence="3" id="KW-1185">Reference proteome</keyword>
<evidence type="ECO:0000256" key="1">
    <source>
        <dbReference type="SAM" id="MobiDB-lite"/>
    </source>
</evidence>
<sequence length="162" mass="18069">MAVYLGQWAGPCDEILTETFITIPGRIYWIGEVMVQEPDTIVSQWVSSGRSDRTVIEIVPARPGVLTMISTKRVYGNPTCNGAPEEIQQSLTSEAAFLGTKFIDGRDADKFEIRNANGTRLQLMRTEDDRIYEGDFSFGGDPEGYPYTMKRDPSLERLPAAP</sequence>
<feature type="region of interest" description="Disordered" evidence="1">
    <location>
        <begin position="142"/>
        <end position="162"/>
    </location>
</feature>
<dbReference type="Proteomes" id="UP000028878">
    <property type="component" value="Unassembled WGS sequence"/>
</dbReference>
<gene>
    <name evidence="2" type="ORF">BN948_03111</name>
</gene>
<protein>
    <submittedName>
        <fullName evidence="2">Uncharacterized protein</fullName>
    </submittedName>
</protein>
<evidence type="ECO:0000313" key="3">
    <source>
        <dbReference type="Proteomes" id="UP000028878"/>
    </source>
</evidence>
<name>A0A1L1PTN4_HYDIT</name>
<proteinExistence type="predicted"/>
<reference evidence="3" key="1">
    <citation type="submission" date="2014-11" db="EMBL/GenBank/DDBJ databases">
        <title>Draft genome sequence of Hydrogenophaga intermedia S1.</title>
        <authorList>
            <person name="Gan H.M."/>
            <person name="Chew T.H."/>
            <person name="Stolz A."/>
        </authorList>
    </citation>
    <scope>NUCLEOTIDE SEQUENCE [LARGE SCALE GENOMIC DNA]</scope>
    <source>
        <strain evidence="3">S1</strain>
    </source>
</reference>